<sequence length="183" mass="20335">MTQVAIIVGAPNDQSRLNGILDYAVEVLNEENIPSETIKVHLLPSRNLLTARFDSEEIKTANSIIEKSEGVLVLTPVYKASYSGILKTYLDLLPQNGLENKLVLPLVLGGSFGHLLTIEYALTPVLSALGANHFIKGVYTIDNQIERTGKHHYSIKEEAQQRLKKALDEFINSLNNREIKEVV</sequence>
<dbReference type="NCBIfam" id="TIGR03567">
    <property type="entry name" value="FMN_reduc_SsuE"/>
    <property type="match status" value="1"/>
</dbReference>
<dbReference type="InterPro" id="IPR005025">
    <property type="entry name" value="FMN_Rdtase-like_dom"/>
</dbReference>
<evidence type="ECO:0000256" key="1">
    <source>
        <dbReference type="ARBA" id="ARBA00022630"/>
    </source>
</evidence>
<organism evidence="5 6">
    <name type="scientific">Mesobacillus campisalis</name>
    <dbReference type="NCBI Taxonomy" id="1408103"/>
    <lineage>
        <taxon>Bacteria</taxon>
        <taxon>Bacillati</taxon>
        <taxon>Bacillota</taxon>
        <taxon>Bacilli</taxon>
        <taxon>Bacillales</taxon>
        <taxon>Bacillaceae</taxon>
        <taxon>Mesobacillus</taxon>
    </lineage>
</organism>
<dbReference type="PANTHER" id="PTHR43408">
    <property type="entry name" value="FMN REDUCTASE (NADPH)"/>
    <property type="match status" value="1"/>
</dbReference>
<gene>
    <name evidence="5" type="ORF">WQ57_10125</name>
</gene>
<evidence type="ECO:0000313" key="6">
    <source>
        <dbReference type="Proteomes" id="UP000034166"/>
    </source>
</evidence>
<evidence type="ECO:0000256" key="3">
    <source>
        <dbReference type="ARBA" id="ARBA00023002"/>
    </source>
</evidence>
<dbReference type="PANTHER" id="PTHR43408:SF1">
    <property type="entry name" value="FMN REDUCTASE (NADPH)"/>
    <property type="match status" value="1"/>
</dbReference>
<dbReference type="InterPro" id="IPR051814">
    <property type="entry name" value="NAD(P)H-dep_FMN_reductase"/>
</dbReference>
<dbReference type="InterPro" id="IPR020048">
    <property type="entry name" value="NADPH-dep_FMN_reduc_SsuE"/>
</dbReference>
<dbReference type="InterPro" id="IPR029039">
    <property type="entry name" value="Flavoprotein-like_sf"/>
</dbReference>
<dbReference type="Proteomes" id="UP000034166">
    <property type="component" value="Unassembled WGS sequence"/>
</dbReference>
<proteinExistence type="predicted"/>
<evidence type="ECO:0000313" key="5">
    <source>
        <dbReference type="EMBL" id="KKK38158.1"/>
    </source>
</evidence>
<dbReference type="AlphaFoldDB" id="A0A0M2SVG3"/>
<reference evidence="5 6" key="1">
    <citation type="submission" date="2015-04" db="EMBL/GenBank/DDBJ databases">
        <title>Taxonomic description and genome sequence of Bacillus campisalis sp. nov., a novel member of the genus Bacillus isolated from solar saltern.</title>
        <authorList>
            <person name="Mathan Kumar R."/>
            <person name="Kaur G."/>
            <person name="Kumar A."/>
            <person name="Singh N.K."/>
            <person name="Kaur N."/>
            <person name="Kumar N."/>
            <person name="Mayilraj S."/>
        </authorList>
    </citation>
    <scope>NUCLEOTIDE SEQUENCE [LARGE SCALE GENOMIC DNA]</scope>
    <source>
        <strain evidence="5 6">SA2-6</strain>
    </source>
</reference>
<dbReference type="Gene3D" id="3.40.50.360">
    <property type="match status" value="1"/>
</dbReference>
<dbReference type="OrthoDB" id="1643408at2"/>
<comment type="caution">
    <text evidence="5">The sequence shown here is derived from an EMBL/GenBank/DDBJ whole genome shotgun (WGS) entry which is preliminary data.</text>
</comment>
<dbReference type="RefSeq" id="WP_046523634.1">
    <property type="nucleotide sequence ID" value="NZ_LAYY01000009.1"/>
</dbReference>
<accession>A0A0M2SVG3</accession>
<dbReference type="SUPFAM" id="SSF52218">
    <property type="entry name" value="Flavoproteins"/>
    <property type="match status" value="1"/>
</dbReference>
<feature type="domain" description="NADPH-dependent FMN reductase-like" evidence="4">
    <location>
        <begin position="3"/>
        <end position="144"/>
    </location>
</feature>
<name>A0A0M2SVG3_9BACI</name>
<dbReference type="GO" id="GO:0046306">
    <property type="term" value="P:alkanesulfonate catabolic process"/>
    <property type="evidence" value="ECO:0007669"/>
    <property type="project" value="InterPro"/>
</dbReference>
<dbReference type="PATRIC" id="fig|1408103.3.peg.2281"/>
<keyword evidence="2" id="KW-0288">FMN</keyword>
<keyword evidence="3" id="KW-0560">Oxidoreductase</keyword>
<dbReference type="Pfam" id="PF03358">
    <property type="entry name" value="FMN_red"/>
    <property type="match status" value="1"/>
</dbReference>
<protein>
    <submittedName>
        <fullName evidence="5">FMN reductase</fullName>
    </submittedName>
</protein>
<dbReference type="EMBL" id="LAYY01000009">
    <property type="protein sequence ID" value="KKK38158.1"/>
    <property type="molecule type" value="Genomic_DNA"/>
</dbReference>
<keyword evidence="6" id="KW-1185">Reference proteome</keyword>
<dbReference type="GO" id="GO:0008752">
    <property type="term" value="F:FMN reductase [NAD(P)H] activity"/>
    <property type="evidence" value="ECO:0007669"/>
    <property type="project" value="InterPro"/>
</dbReference>
<keyword evidence="1" id="KW-0285">Flavoprotein</keyword>
<evidence type="ECO:0000256" key="2">
    <source>
        <dbReference type="ARBA" id="ARBA00022643"/>
    </source>
</evidence>
<evidence type="ECO:0000259" key="4">
    <source>
        <dbReference type="Pfam" id="PF03358"/>
    </source>
</evidence>